<evidence type="ECO:0000256" key="1">
    <source>
        <dbReference type="SAM" id="MobiDB-lite"/>
    </source>
</evidence>
<evidence type="ECO:0000313" key="3">
    <source>
        <dbReference type="Proteomes" id="UP001140453"/>
    </source>
</evidence>
<feature type="region of interest" description="Disordered" evidence="1">
    <location>
        <begin position="114"/>
        <end position="175"/>
    </location>
</feature>
<dbReference type="AlphaFoldDB" id="A0A9W9D2C1"/>
<comment type="caution">
    <text evidence="2">The sequence shown here is derived from an EMBL/GenBank/DDBJ whole genome shotgun (WGS) entry which is preliminary data.</text>
</comment>
<dbReference type="Pfam" id="PF12223">
    <property type="entry name" value="DUF3602"/>
    <property type="match status" value="1"/>
</dbReference>
<feature type="region of interest" description="Disordered" evidence="1">
    <location>
        <begin position="1"/>
        <end position="29"/>
    </location>
</feature>
<protein>
    <submittedName>
        <fullName evidence="2">Uncharacterized protein</fullName>
    </submittedName>
</protein>
<keyword evidence="3" id="KW-1185">Reference proteome</keyword>
<evidence type="ECO:0000313" key="2">
    <source>
        <dbReference type="EMBL" id="KAJ4396905.1"/>
    </source>
</evidence>
<dbReference type="EMBL" id="JAPEVB010000001">
    <property type="protein sequence ID" value="KAJ4396905.1"/>
    <property type="molecule type" value="Genomic_DNA"/>
</dbReference>
<accession>A0A9W9D2C1</accession>
<feature type="compositionally biased region" description="Basic and acidic residues" evidence="1">
    <location>
        <begin position="139"/>
        <end position="166"/>
    </location>
</feature>
<feature type="region of interest" description="Disordered" evidence="1">
    <location>
        <begin position="54"/>
        <end position="73"/>
    </location>
</feature>
<gene>
    <name evidence="2" type="ORF">N0V93_001127</name>
</gene>
<proteinExistence type="predicted"/>
<name>A0A9W9D2C1_9PEZI</name>
<dbReference type="OrthoDB" id="2537432at2759"/>
<dbReference type="InterPro" id="IPR053203">
    <property type="entry name" value="Cisplatin_resist-associated"/>
</dbReference>
<sequence>MHDAEITDLVGSGNVLPNSGRRTTSTTTPFPGDFTRLLLSFAHRDHLTIKNPKMSAPEVSHGRGGAGNINPDDTKYADAEIVRAGEEGTGVSTGRGGAANIVDKNAEVPRTDKDVVPPEAVRPSTENADYHVGRGGAGNEHHAEGGHKDAAAGHKEGPKGLADKLKAKITGVFKK</sequence>
<dbReference type="PANTHER" id="PTHR34693:SF3">
    <property type="match status" value="1"/>
</dbReference>
<organism evidence="2 3">
    <name type="scientific">Gnomoniopsis smithogilvyi</name>
    <dbReference type="NCBI Taxonomy" id="1191159"/>
    <lineage>
        <taxon>Eukaryota</taxon>
        <taxon>Fungi</taxon>
        <taxon>Dikarya</taxon>
        <taxon>Ascomycota</taxon>
        <taxon>Pezizomycotina</taxon>
        <taxon>Sordariomycetes</taxon>
        <taxon>Sordariomycetidae</taxon>
        <taxon>Diaporthales</taxon>
        <taxon>Gnomoniaceae</taxon>
        <taxon>Gnomoniopsis</taxon>
    </lineage>
</organism>
<dbReference type="PANTHER" id="PTHR34693">
    <property type="entry name" value="PROTEIN PAR32"/>
    <property type="match status" value="1"/>
</dbReference>
<dbReference type="InterPro" id="IPR022024">
    <property type="entry name" value="DUF3602"/>
</dbReference>
<reference evidence="2" key="1">
    <citation type="submission" date="2022-10" db="EMBL/GenBank/DDBJ databases">
        <title>Tapping the CABI collections for fungal endophytes: first genome assemblies for Collariella, Neodidymelliopsis, Ascochyta clinopodiicola, Didymella pomorum, Didymosphaeria variabile, Neocosmospora piperis and Neocucurbitaria cava.</title>
        <authorList>
            <person name="Hill R."/>
        </authorList>
    </citation>
    <scope>NUCLEOTIDE SEQUENCE</scope>
    <source>
        <strain evidence="2">IMI 355082</strain>
    </source>
</reference>
<dbReference type="Proteomes" id="UP001140453">
    <property type="component" value="Unassembled WGS sequence"/>
</dbReference>
<feature type="compositionally biased region" description="Polar residues" evidence="1">
    <location>
        <begin position="15"/>
        <end position="29"/>
    </location>
</feature>